<evidence type="ECO:0000256" key="1">
    <source>
        <dbReference type="SAM" id="SignalP"/>
    </source>
</evidence>
<feature type="chain" id="PRO_5020252966" evidence="1">
    <location>
        <begin position="19"/>
        <end position="188"/>
    </location>
</feature>
<dbReference type="RefSeq" id="WP_132111145.1">
    <property type="nucleotide sequence ID" value="NZ_SMFO01000007.1"/>
</dbReference>
<dbReference type="EMBL" id="SMFO01000007">
    <property type="protein sequence ID" value="TDE03473.1"/>
    <property type="molecule type" value="Genomic_DNA"/>
</dbReference>
<feature type="signal peptide" evidence="1">
    <location>
        <begin position="1"/>
        <end position="18"/>
    </location>
</feature>
<accession>A0A4R5CZY2</accession>
<comment type="caution">
    <text evidence="2">The sequence shown here is derived from an EMBL/GenBank/DDBJ whole genome shotgun (WGS) entry which is preliminary data.</text>
</comment>
<keyword evidence="3" id="KW-1185">Reference proteome</keyword>
<sequence>MKQLAILVFLFISGNVLAQAPCDYSVNVTDSIGTYKSTKDHIIWEKNFAGNSSYIFYSLAMTDGLPTLNVQMLQKSKDFMKANCFDKNSKLYLQLFNGKIVTLLHIDQENCGSLIRDDKGYDNRVITASFMFPKGSFEDLKSAPVSMMRIKYLNENEDYILKKEFQSELDNKVYKPENYFINNLKCIE</sequence>
<proteinExistence type="predicted"/>
<gene>
    <name evidence="2" type="ORF">E0F98_10355</name>
</gene>
<dbReference type="AlphaFoldDB" id="A0A4R5CZY2"/>
<keyword evidence="1" id="KW-0732">Signal</keyword>
<reference evidence="2 3" key="1">
    <citation type="submission" date="2019-03" db="EMBL/GenBank/DDBJ databases">
        <title>Flavobacterium TSA-D2 sp. nov., isolated from arctic soil.</title>
        <authorList>
            <person name="Chaudhary D.K."/>
        </authorList>
    </citation>
    <scope>NUCLEOTIDE SEQUENCE [LARGE SCALE GENOMIC DNA]</scope>
    <source>
        <strain evidence="2 3">TSA-D2</strain>
    </source>
</reference>
<evidence type="ECO:0000313" key="2">
    <source>
        <dbReference type="EMBL" id="TDE03473.1"/>
    </source>
</evidence>
<name>A0A4R5CZY2_9FLAO</name>
<evidence type="ECO:0000313" key="3">
    <source>
        <dbReference type="Proteomes" id="UP000294597"/>
    </source>
</evidence>
<protein>
    <submittedName>
        <fullName evidence="2">Uncharacterized protein</fullName>
    </submittedName>
</protein>
<organism evidence="2 3">
    <name type="scientific">Flavobacterium hiemivividum</name>
    <dbReference type="NCBI Taxonomy" id="2541734"/>
    <lineage>
        <taxon>Bacteria</taxon>
        <taxon>Pseudomonadati</taxon>
        <taxon>Bacteroidota</taxon>
        <taxon>Flavobacteriia</taxon>
        <taxon>Flavobacteriales</taxon>
        <taxon>Flavobacteriaceae</taxon>
        <taxon>Flavobacterium</taxon>
    </lineage>
</organism>
<dbReference type="Proteomes" id="UP000294597">
    <property type="component" value="Unassembled WGS sequence"/>
</dbReference>